<dbReference type="HOGENOM" id="CLU_045709_0_0_1"/>
<dbReference type="EMBL" id="AFBI03000039">
    <property type="protein sequence ID" value="EJW03380.1"/>
    <property type="molecule type" value="Genomic_DNA"/>
</dbReference>
<reference evidence="2" key="2">
    <citation type="submission" date="2015-07" db="EMBL/GenBank/DDBJ databases">
        <title>Contrasting host-pathogen interactions and genome evolution in two generalist and specialist microsporidian pathogens of mosquitoes.</title>
        <authorList>
            <consortium name="The Broad Institute Genomics Platform"/>
            <consortium name="The Broad Institute Genome Sequencing Center for Infectious Disease"/>
            <person name="Cuomo C.A."/>
            <person name="Sanscrainte N.D."/>
            <person name="Goldberg J.M."/>
            <person name="Heiman D."/>
            <person name="Young S."/>
            <person name="Zeng Q."/>
            <person name="Becnel J.J."/>
            <person name="Birren B.W."/>
        </authorList>
    </citation>
    <scope>NUCLEOTIDE SEQUENCE [LARGE SCALE GENOMIC DNA]</scope>
    <source>
        <strain evidence="2">USNM 41457</strain>
    </source>
</reference>
<dbReference type="Proteomes" id="UP000003163">
    <property type="component" value="Unassembled WGS sequence"/>
</dbReference>
<sequence length="475" mass="56255">MKNVFVLCCLLFFSLISSIFLVYYIKQIFRHIQEDHSIVDNVLSFQALSSDKINTTIFANRKKIFSKDDEDYYLTEDSYYDLESTPAEDIRFLDYTTLMKNGIGKKELNDRIAQFLAIKYNDNGVVFYKLPFTTIWYNLFPYTFKSSNITCLPIRVFIETTFDLKEVSDEKKYKLLNENTFPEDIKCDKNGCFEFFIREKLPLKIIKSCFDPDFKKFSITNFIANEFSNFYENDSFSGSKMLFAKFYDQSYARQLVFSMKEAGNHEKKKFKHNQTCVALIENPGYKLSTYNGTFLISDEYNVRNPKFKVELELYFTYLRKIKKIYWKSNPCYKEVQNKLFIEYYNDCKEYIKSDPKYGLLEEINVNSEYCCKVTALTTSYMNLNRVKSHYFFKPSLSIYDHCKNTNNYNISNQCILSQKKLLKNRINLDNEDDDFLEGILGPYKFEDTIQSSNPPSKDMQISRSFGEFSFCKENI</sequence>
<evidence type="ECO:0000313" key="2">
    <source>
        <dbReference type="Proteomes" id="UP000003163"/>
    </source>
</evidence>
<protein>
    <submittedName>
        <fullName evidence="1">Uncharacterized protein</fullName>
    </submittedName>
</protein>
<gene>
    <name evidence="1" type="ORF">EDEG_02290</name>
</gene>
<keyword evidence="2" id="KW-1185">Reference proteome</keyword>
<dbReference type="VEuPathDB" id="MicrosporidiaDB:EDEG_02290"/>
<organism evidence="1 2">
    <name type="scientific">Edhazardia aedis (strain USNM 41457)</name>
    <name type="common">Microsporidian parasite</name>
    <dbReference type="NCBI Taxonomy" id="1003232"/>
    <lineage>
        <taxon>Eukaryota</taxon>
        <taxon>Fungi</taxon>
        <taxon>Fungi incertae sedis</taxon>
        <taxon>Microsporidia</taxon>
        <taxon>Edhazardia</taxon>
    </lineage>
</organism>
<evidence type="ECO:0000313" key="1">
    <source>
        <dbReference type="EMBL" id="EJW03380.1"/>
    </source>
</evidence>
<proteinExistence type="predicted"/>
<dbReference type="AlphaFoldDB" id="J9DLB0"/>
<dbReference type="InParanoid" id="J9DLB0"/>
<comment type="caution">
    <text evidence="1">The sequence shown here is derived from an EMBL/GenBank/DDBJ whole genome shotgun (WGS) entry which is preliminary data.</text>
</comment>
<reference evidence="1 2" key="1">
    <citation type="submission" date="2011-08" db="EMBL/GenBank/DDBJ databases">
        <authorList>
            <person name="Liu Z.J."/>
            <person name="Shi F.L."/>
            <person name="Lu J.Q."/>
            <person name="Li M."/>
            <person name="Wang Z.L."/>
        </authorList>
    </citation>
    <scope>NUCLEOTIDE SEQUENCE [LARGE SCALE GENOMIC DNA]</scope>
    <source>
        <strain evidence="1 2">USNM 41457</strain>
    </source>
</reference>
<accession>J9DLB0</accession>
<name>J9DLB0_EDHAE</name>